<dbReference type="AlphaFoldDB" id="A0A2H5Y603"/>
<evidence type="ECO:0000313" key="1">
    <source>
        <dbReference type="EMBL" id="GBD08822.1"/>
    </source>
</evidence>
<reference evidence="2" key="1">
    <citation type="submission" date="2017-09" db="EMBL/GenBank/DDBJ databases">
        <title>Metaegenomics of thermophilic ammonia-oxidizing enrichment culture.</title>
        <authorList>
            <person name="Kato S."/>
            <person name="Suzuki K."/>
        </authorList>
    </citation>
    <scope>NUCLEOTIDE SEQUENCE [LARGE SCALE GENOMIC DNA]</scope>
</reference>
<dbReference type="EMBL" id="BEHY01000018">
    <property type="protein sequence ID" value="GBD08822.1"/>
    <property type="molecule type" value="Genomic_DNA"/>
</dbReference>
<gene>
    <name evidence="1" type="ORF">HRbin22_01064</name>
</gene>
<comment type="caution">
    <text evidence="1">The sequence shown here is derived from an EMBL/GenBank/DDBJ whole genome shotgun (WGS) entry which is preliminary data.</text>
</comment>
<dbReference type="Proteomes" id="UP000236642">
    <property type="component" value="Unassembled WGS sequence"/>
</dbReference>
<evidence type="ECO:0000313" key="2">
    <source>
        <dbReference type="Proteomes" id="UP000236642"/>
    </source>
</evidence>
<proteinExistence type="predicted"/>
<organism evidence="1 2">
    <name type="scientific">Candidatus Thermoflexus japonica</name>
    <dbReference type="NCBI Taxonomy" id="2035417"/>
    <lineage>
        <taxon>Bacteria</taxon>
        <taxon>Bacillati</taxon>
        <taxon>Chloroflexota</taxon>
        <taxon>Thermoflexia</taxon>
        <taxon>Thermoflexales</taxon>
        <taxon>Thermoflexaceae</taxon>
        <taxon>Thermoflexus</taxon>
    </lineage>
</organism>
<sequence length="213" mass="23976">MPLWDLRAGLQALQALGQLAEQTRAALARRIQGEPLPEKAQATLHNALDHLSEVREGFILTLRTSAVPSLAELRALVERVLVDWSAWEAAGFRFMPAFELARPGDQIFFFHHAYIAMGILPRLPDYAVTFPHQRRPSYADIPVPGTPGEVLDRIEEMEHVVWVAENADLEAAPPDSVRRTYAFFEASAWLVATELARWLGRRGWSLLPPHRDA</sequence>
<accession>A0A2H5Y603</accession>
<name>A0A2H5Y603_9CHLR</name>
<protein>
    <submittedName>
        <fullName evidence="1">Uncharacterized protein</fullName>
    </submittedName>
</protein>